<evidence type="ECO:0000256" key="4">
    <source>
        <dbReference type="ARBA" id="ARBA00023172"/>
    </source>
</evidence>
<feature type="domain" description="InsA N-terminal zinc ribbon" evidence="5">
    <location>
        <begin position="5"/>
        <end position="36"/>
    </location>
</feature>
<proteinExistence type="inferred from homology"/>
<keyword evidence="3" id="KW-0815">Transposition</keyword>
<evidence type="ECO:0000256" key="3">
    <source>
        <dbReference type="ARBA" id="ARBA00022578"/>
    </source>
</evidence>
<organism evidence="6 7">
    <name type="scientific">Faucicola osloensis</name>
    <name type="common">Moraxella osloensis</name>
    <dbReference type="NCBI Taxonomy" id="34062"/>
    <lineage>
        <taxon>Bacteria</taxon>
        <taxon>Pseudomonadati</taxon>
        <taxon>Pseudomonadota</taxon>
        <taxon>Gammaproteobacteria</taxon>
        <taxon>Moraxellales</taxon>
        <taxon>Moraxellaceae</taxon>
        <taxon>Faucicola</taxon>
    </lineage>
</organism>
<evidence type="ECO:0000313" key="7">
    <source>
        <dbReference type="Proteomes" id="UP000229340"/>
    </source>
</evidence>
<name>A0A2D2LWC7_FAUOS</name>
<dbReference type="NCBIfam" id="NF033558">
    <property type="entry name" value="transpos_IS1"/>
    <property type="match status" value="1"/>
</dbReference>
<reference evidence="7" key="1">
    <citation type="submission" date="2017-11" db="EMBL/GenBank/DDBJ databases">
        <title>Complete genome sequence of Moraxella osloensis NP7 isolated from human skin.</title>
        <authorList>
            <person name="Lee K."/>
            <person name="Lim J.Y."/>
            <person name="Hwang I."/>
        </authorList>
    </citation>
    <scope>NUCLEOTIDE SEQUENCE [LARGE SCALE GENOMIC DNA]</scope>
    <source>
        <strain evidence="7">NP7</strain>
    </source>
</reference>
<dbReference type="InterPro" id="IPR003220">
    <property type="entry name" value="InsA_N_dom_Znf"/>
</dbReference>
<evidence type="ECO:0000313" key="6">
    <source>
        <dbReference type="EMBL" id="ATR79296.1"/>
    </source>
</evidence>
<dbReference type="PANTHER" id="PTHR33293">
    <property type="entry name" value="INSERTION ELEMENT IS1 1 PROTEIN INSB-RELATED"/>
    <property type="match status" value="1"/>
</dbReference>
<dbReference type="EMBL" id="CP024443">
    <property type="protein sequence ID" value="ATR79296.1"/>
    <property type="molecule type" value="Genomic_DNA"/>
</dbReference>
<dbReference type="GO" id="GO:0004803">
    <property type="term" value="F:transposase activity"/>
    <property type="evidence" value="ECO:0007669"/>
    <property type="project" value="InterPro"/>
</dbReference>
<protein>
    <recommendedName>
        <fullName evidence="5">InsA N-terminal zinc ribbon domain-containing protein</fullName>
    </recommendedName>
</protein>
<dbReference type="PANTHER" id="PTHR33293:SF1">
    <property type="entry name" value="INSERTION ELEMENT IS1 1 PROTEIN INSB-RELATED"/>
    <property type="match status" value="1"/>
</dbReference>
<dbReference type="GO" id="GO:0003677">
    <property type="term" value="F:DNA binding"/>
    <property type="evidence" value="ECO:0007669"/>
    <property type="project" value="InterPro"/>
</dbReference>
<comment type="similarity">
    <text evidence="2">Belongs to the transposase 27 family.</text>
</comment>
<dbReference type="AlphaFoldDB" id="A0A2D2LWC7"/>
<sequence length="233" mass="27595">MKTQITISCPSCLSNSIKRNGWKIYGKQNYRCKDCQRQFIDESQLKYKGCQLHIEAKIRLMLVRGCSIADIVVIEKVSKYKVLSVLVKSAHQIKPKKRYYQRIQVDEFWTYVGHKKNKVWLVYAYDPDTNEIVAFVWGKRNLQTAKQLRAKLNKLGVDFGYVCCDNWDSFLTAFDFDFKKVGKCYAVDIEGNNNHFRHRLRRTFRKTCCFSKKLTNHLKAFNLLFHYVNYGWV</sequence>
<dbReference type="RefSeq" id="WP_100270479.1">
    <property type="nucleotide sequence ID" value="NZ_CP024443.1"/>
</dbReference>
<dbReference type="Pfam" id="PF03400">
    <property type="entry name" value="DDE_Tnp_IS1"/>
    <property type="match status" value="1"/>
</dbReference>
<comment type="function">
    <text evidence="1">Absolutely required for transposition of IS1.</text>
</comment>
<dbReference type="Pfam" id="PF03811">
    <property type="entry name" value="Zn_ribbon_InsA"/>
    <property type="match status" value="1"/>
</dbReference>
<accession>A0A2D2LWC7</accession>
<dbReference type="Proteomes" id="UP000229340">
    <property type="component" value="Chromosome"/>
</dbReference>
<keyword evidence="4" id="KW-0233">DNA recombination</keyword>
<evidence type="ECO:0000256" key="1">
    <source>
        <dbReference type="ARBA" id="ARBA00004091"/>
    </source>
</evidence>
<evidence type="ECO:0000259" key="5">
    <source>
        <dbReference type="Pfam" id="PF03811"/>
    </source>
</evidence>
<dbReference type="InterPro" id="IPR005063">
    <property type="entry name" value="Transposase_27"/>
</dbReference>
<dbReference type="GO" id="GO:0006313">
    <property type="term" value="P:DNA transposition"/>
    <property type="evidence" value="ECO:0007669"/>
    <property type="project" value="InterPro"/>
</dbReference>
<evidence type="ECO:0000256" key="2">
    <source>
        <dbReference type="ARBA" id="ARBA00008841"/>
    </source>
</evidence>
<dbReference type="InterPro" id="IPR051354">
    <property type="entry name" value="Transposase_27_IS1"/>
</dbReference>
<gene>
    <name evidence="6" type="ORF">NP7_08565</name>
</gene>